<dbReference type="EMBL" id="JAEHOC010000018">
    <property type="protein sequence ID" value="KAG2433712.1"/>
    <property type="molecule type" value="Genomic_DNA"/>
</dbReference>
<dbReference type="CDD" id="cd14733">
    <property type="entry name" value="BACK"/>
    <property type="match status" value="1"/>
</dbReference>
<accession>A0A835SYC1</accession>
<name>A0A835SYC1_CHLIN</name>
<dbReference type="InterPro" id="IPR011333">
    <property type="entry name" value="SKP1/BTB/POZ_sf"/>
</dbReference>
<sequence length="260" mass="27388">MSPPKAPPPCSPGSALVTLVFRNPTSTSSAAAAAAAARELVVDRALLFHASPVLRGLVEDVGGGGGGGGGPSSLPLPGEDAELWEVALQLLQHEDKHLAGLSWENVAGMCHLAHKYGMSSLQKACLLFLTAHLRDTSLFKYNIESPKNLLHAASLAERYLIGGGGDGGLLLPFTDAVEAAAKAALPQPVKLQRGADCDKHEVAMVRYTTYSSWRSAAYGQLRPLKELMAHPKYDDIVTSGVQCQVARALLGGMEALILNM</sequence>
<evidence type="ECO:0000313" key="2">
    <source>
        <dbReference type="Proteomes" id="UP000650467"/>
    </source>
</evidence>
<keyword evidence="2" id="KW-1185">Reference proteome</keyword>
<gene>
    <name evidence="1" type="ORF">HXX76_008080</name>
</gene>
<organism evidence="1 2">
    <name type="scientific">Chlamydomonas incerta</name>
    <dbReference type="NCBI Taxonomy" id="51695"/>
    <lineage>
        <taxon>Eukaryota</taxon>
        <taxon>Viridiplantae</taxon>
        <taxon>Chlorophyta</taxon>
        <taxon>core chlorophytes</taxon>
        <taxon>Chlorophyceae</taxon>
        <taxon>CS clade</taxon>
        <taxon>Chlamydomonadales</taxon>
        <taxon>Chlamydomonadaceae</taxon>
        <taxon>Chlamydomonas</taxon>
    </lineage>
</organism>
<comment type="caution">
    <text evidence="1">The sequence shown here is derived from an EMBL/GenBank/DDBJ whole genome shotgun (WGS) entry which is preliminary data.</text>
</comment>
<dbReference type="AlphaFoldDB" id="A0A835SYC1"/>
<reference evidence="1" key="1">
    <citation type="journal article" date="2020" name="bioRxiv">
        <title>Comparative genomics of Chlamydomonas.</title>
        <authorList>
            <person name="Craig R.J."/>
            <person name="Hasan A.R."/>
            <person name="Ness R.W."/>
            <person name="Keightley P.D."/>
        </authorList>
    </citation>
    <scope>NUCLEOTIDE SEQUENCE</scope>
    <source>
        <strain evidence="1">SAG 7.73</strain>
    </source>
</reference>
<dbReference type="Proteomes" id="UP000650467">
    <property type="component" value="Unassembled WGS sequence"/>
</dbReference>
<protein>
    <recommendedName>
        <fullName evidence="3">BTB domain-containing protein</fullName>
    </recommendedName>
</protein>
<dbReference type="Gene3D" id="3.30.710.10">
    <property type="entry name" value="Potassium Channel Kv1.1, Chain A"/>
    <property type="match status" value="1"/>
</dbReference>
<proteinExistence type="predicted"/>
<evidence type="ECO:0000313" key="1">
    <source>
        <dbReference type="EMBL" id="KAG2433712.1"/>
    </source>
</evidence>
<evidence type="ECO:0008006" key="3">
    <source>
        <dbReference type="Google" id="ProtNLM"/>
    </source>
</evidence>
<dbReference type="OrthoDB" id="539088at2759"/>